<feature type="non-terminal residue" evidence="2">
    <location>
        <position position="72"/>
    </location>
</feature>
<keyword evidence="1" id="KW-1133">Transmembrane helix</keyword>
<reference evidence="2" key="1">
    <citation type="submission" date="2020-11" db="EMBL/GenBank/DDBJ databases">
        <authorList>
            <consortium name="DOE Joint Genome Institute"/>
            <person name="Ahrendt S."/>
            <person name="Riley R."/>
            <person name="Andreopoulos W."/>
            <person name="Labutti K."/>
            <person name="Pangilinan J."/>
            <person name="Ruiz-Duenas F.J."/>
            <person name="Barrasa J.M."/>
            <person name="Sanchez-Garcia M."/>
            <person name="Camarero S."/>
            <person name="Miyauchi S."/>
            <person name="Serrano A."/>
            <person name="Linde D."/>
            <person name="Babiker R."/>
            <person name="Drula E."/>
            <person name="Ayuso-Fernandez I."/>
            <person name="Pacheco R."/>
            <person name="Padilla G."/>
            <person name="Ferreira P."/>
            <person name="Barriuso J."/>
            <person name="Kellner H."/>
            <person name="Castanera R."/>
            <person name="Alfaro M."/>
            <person name="Ramirez L."/>
            <person name="Pisabarro A.G."/>
            <person name="Kuo A."/>
            <person name="Tritt A."/>
            <person name="Lipzen A."/>
            <person name="He G."/>
            <person name="Yan M."/>
            <person name="Ng V."/>
            <person name="Cullen D."/>
            <person name="Martin F."/>
            <person name="Rosso M.-N."/>
            <person name="Henrissat B."/>
            <person name="Hibbett D."/>
            <person name="Martinez A.T."/>
            <person name="Grigoriev I.V."/>
        </authorList>
    </citation>
    <scope>NUCLEOTIDE SEQUENCE</scope>
    <source>
        <strain evidence="2">CBS 247.69</strain>
    </source>
</reference>
<dbReference type="Proteomes" id="UP000807353">
    <property type="component" value="Unassembled WGS sequence"/>
</dbReference>
<keyword evidence="3" id="KW-1185">Reference proteome</keyword>
<organism evidence="2 3">
    <name type="scientific">Collybia nuda</name>
    <dbReference type="NCBI Taxonomy" id="64659"/>
    <lineage>
        <taxon>Eukaryota</taxon>
        <taxon>Fungi</taxon>
        <taxon>Dikarya</taxon>
        <taxon>Basidiomycota</taxon>
        <taxon>Agaricomycotina</taxon>
        <taxon>Agaricomycetes</taxon>
        <taxon>Agaricomycetidae</taxon>
        <taxon>Agaricales</taxon>
        <taxon>Tricholomatineae</taxon>
        <taxon>Clitocybaceae</taxon>
        <taxon>Collybia</taxon>
    </lineage>
</organism>
<feature type="transmembrane region" description="Helical" evidence="1">
    <location>
        <begin position="21"/>
        <end position="40"/>
    </location>
</feature>
<evidence type="ECO:0000313" key="2">
    <source>
        <dbReference type="EMBL" id="KAF9463760.1"/>
    </source>
</evidence>
<gene>
    <name evidence="2" type="ORF">BDZ94DRAFT_1257996</name>
</gene>
<dbReference type="EMBL" id="MU150259">
    <property type="protein sequence ID" value="KAF9463760.1"/>
    <property type="molecule type" value="Genomic_DNA"/>
</dbReference>
<keyword evidence="1" id="KW-0812">Transmembrane</keyword>
<evidence type="ECO:0000256" key="1">
    <source>
        <dbReference type="SAM" id="Phobius"/>
    </source>
</evidence>
<dbReference type="AlphaFoldDB" id="A0A9P5Y9T8"/>
<keyword evidence="1" id="KW-0472">Membrane</keyword>
<comment type="caution">
    <text evidence="2">The sequence shown here is derived from an EMBL/GenBank/DDBJ whole genome shotgun (WGS) entry which is preliminary data.</text>
</comment>
<sequence length="72" mass="8064">MVASKTPSRKLSHEQLRREKYWKASAIIAAIGGAASAARLRIGRCKSSEGQILPQIPIKLKHMGANYMFYLY</sequence>
<protein>
    <submittedName>
        <fullName evidence="2">Uncharacterized protein</fullName>
    </submittedName>
</protein>
<name>A0A9P5Y9T8_9AGAR</name>
<accession>A0A9P5Y9T8</accession>
<evidence type="ECO:0000313" key="3">
    <source>
        <dbReference type="Proteomes" id="UP000807353"/>
    </source>
</evidence>
<proteinExistence type="predicted"/>